<name>A0A0A0WPE3_BACMY</name>
<feature type="transmembrane region" description="Helical" evidence="6">
    <location>
        <begin position="63"/>
        <end position="84"/>
    </location>
</feature>
<feature type="transmembrane region" description="Helical" evidence="6">
    <location>
        <begin position="255"/>
        <end position="276"/>
    </location>
</feature>
<dbReference type="GO" id="GO:0016020">
    <property type="term" value="C:membrane"/>
    <property type="evidence" value="ECO:0007669"/>
    <property type="project" value="UniProtKB-SubCell"/>
</dbReference>
<dbReference type="Pfam" id="PF01594">
    <property type="entry name" value="AI-2E_transport"/>
    <property type="match status" value="1"/>
</dbReference>
<comment type="similarity">
    <text evidence="2">Belongs to the autoinducer-2 exporter (AI-2E) (TC 2.A.86) family.</text>
</comment>
<dbReference type="EMBL" id="QTTY01000015">
    <property type="protein sequence ID" value="REF33108.1"/>
    <property type="molecule type" value="Genomic_DNA"/>
</dbReference>
<dbReference type="KEGG" id="bww:bwei_3090"/>
<proteinExistence type="inferred from homology"/>
<accession>A0A0A0WPE3</accession>
<evidence type="ECO:0000256" key="4">
    <source>
        <dbReference type="ARBA" id="ARBA00022989"/>
    </source>
</evidence>
<feature type="transmembrane region" description="Helical" evidence="6">
    <location>
        <begin position="144"/>
        <end position="160"/>
    </location>
</feature>
<evidence type="ECO:0000256" key="5">
    <source>
        <dbReference type="ARBA" id="ARBA00023136"/>
    </source>
</evidence>
<dbReference type="OMA" id="NPKFMAS"/>
<keyword evidence="4 6" id="KW-1133">Transmembrane helix</keyword>
<dbReference type="Proteomes" id="UP000256530">
    <property type="component" value="Unassembled WGS sequence"/>
</dbReference>
<evidence type="ECO:0000313" key="9">
    <source>
        <dbReference type="Proteomes" id="UP000190696"/>
    </source>
</evidence>
<organism evidence="8 10">
    <name type="scientific">Bacillus mycoides</name>
    <dbReference type="NCBI Taxonomy" id="1405"/>
    <lineage>
        <taxon>Bacteria</taxon>
        <taxon>Bacillati</taxon>
        <taxon>Bacillota</taxon>
        <taxon>Bacilli</taxon>
        <taxon>Bacillales</taxon>
        <taxon>Bacillaceae</taxon>
        <taxon>Bacillus</taxon>
        <taxon>Bacillus cereus group</taxon>
    </lineage>
</organism>
<evidence type="ECO:0000313" key="10">
    <source>
        <dbReference type="Proteomes" id="UP000256530"/>
    </source>
</evidence>
<evidence type="ECO:0000256" key="6">
    <source>
        <dbReference type="SAM" id="Phobius"/>
    </source>
</evidence>
<evidence type="ECO:0000256" key="2">
    <source>
        <dbReference type="ARBA" id="ARBA00009773"/>
    </source>
</evidence>
<feature type="transmembrane region" description="Helical" evidence="6">
    <location>
        <begin position="228"/>
        <end position="248"/>
    </location>
</feature>
<dbReference type="InterPro" id="IPR002549">
    <property type="entry name" value="AI-2E-like"/>
</dbReference>
<feature type="transmembrane region" description="Helical" evidence="6">
    <location>
        <begin position="296"/>
        <end position="324"/>
    </location>
</feature>
<evidence type="ECO:0000256" key="1">
    <source>
        <dbReference type="ARBA" id="ARBA00004141"/>
    </source>
</evidence>
<evidence type="ECO:0000313" key="7">
    <source>
        <dbReference type="EMBL" id="OOR05045.1"/>
    </source>
</evidence>
<feature type="transmembrane region" description="Helical" evidence="6">
    <location>
        <begin position="16"/>
        <end position="42"/>
    </location>
</feature>
<dbReference type="GO" id="GO:0055085">
    <property type="term" value="P:transmembrane transport"/>
    <property type="evidence" value="ECO:0007669"/>
    <property type="project" value="TreeGrafter"/>
</dbReference>
<keyword evidence="3 6" id="KW-0812">Transmembrane</keyword>
<dbReference type="Proteomes" id="UP000190696">
    <property type="component" value="Unassembled WGS sequence"/>
</dbReference>
<dbReference type="PANTHER" id="PTHR21716">
    <property type="entry name" value="TRANSMEMBRANE PROTEIN"/>
    <property type="match status" value="1"/>
</dbReference>
<dbReference type="EMBL" id="MUAI01000018">
    <property type="protein sequence ID" value="OOR05045.1"/>
    <property type="molecule type" value="Genomic_DNA"/>
</dbReference>
<dbReference type="AlphaFoldDB" id="A0A0A0WPE3"/>
<reference evidence="8 10" key="2">
    <citation type="submission" date="2018-08" db="EMBL/GenBank/DDBJ databases">
        <title>Freshwater and sediment microbial communities from various areas in North America, analyzing microbe dynamics in response to fracking.</title>
        <authorList>
            <person name="Lamendella R."/>
        </authorList>
    </citation>
    <scope>NUCLEOTIDE SEQUENCE [LARGE SCALE GENOMIC DNA]</scope>
    <source>
        <strain evidence="8 10">DB-1</strain>
    </source>
</reference>
<comment type="subcellular location">
    <subcellularLocation>
        <location evidence="1">Membrane</location>
        <topology evidence="1">Multi-pass membrane protein</topology>
    </subcellularLocation>
</comment>
<comment type="caution">
    <text evidence="8">The sequence shown here is derived from an EMBL/GenBank/DDBJ whole genome shotgun (WGS) entry which is preliminary data.</text>
</comment>
<protein>
    <submittedName>
        <fullName evidence="7">AI-2E family transporter</fullName>
    </submittedName>
    <submittedName>
        <fullName evidence="8">Putative PurR-regulated permease PerM</fullName>
    </submittedName>
</protein>
<reference evidence="7 9" key="1">
    <citation type="submission" date="2017-01" db="EMBL/GenBank/DDBJ databases">
        <title>Bacillus cereus isolates.</title>
        <authorList>
            <person name="Beno S.M."/>
        </authorList>
    </citation>
    <scope>NUCLEOTIDE SEQUENCE [LARGE SCALE GENOMIC DNA]</scope>
    <source>
        <strain evidence="7 9">FSL W7-1108</strain>
    </source>
</reference>
<keyword evidence="5 6" id="KW-0472">Membrane</keyword>
<dbReference type="RefSeq" id="WP_002031308.1">
    <property type="nucleotide sequence ID" value="NZ_CP009746.1"/>
</dbReference>
<gene>
    <name evidence="7" type="ORF">BW900_19100</name>
    <name evidence="8" type="ORF">DET55_115134</name>
</gene>
<evidence type="ECO:0000313" key="8">
    <source>
        <dbReference type="EMBL" id="REF33108.1"/>
    </source>
</evidence>
<sequence length="339" mass="38781">MNEVKNFFRSRGFQRFLVLIILVLVLYGLKSMINLILITFILTFLMDRFQKFISKKLKVNRKVVIAGLYIVLVTFIVTTLYKYLPVLTIQISQLIYQFKLFFQNPPDNEIIKYALSTINGMEVSKYIEQGVDVIYQSIANIGKVSLQILLSLILSLFFLLEKERIIAFTSKFKDSKLKIFYEEIAYFGERFARSFGKVIEAQFLIAVVNCVLTVIALVILGFPQLLVLAVMVFLLGLIPVAGVIISLFPLCIIAYNVGGVVYVVYILVFITVIHALESYLLNPKFMSAKTNLPVFYTFMILIFSEHFLGIWGLIIGIPIFIFLLDVLDVNNDEPIKDNK</sequence>
<feature type="transmembrane region" description="Helical" evidence="6">
    <location>
        <begin position="203"/>
        <end position="222"/>
    </location>
</feature>
<evidence type="ECO:0000256" key="3">
    <source>
        <dbReference type="ARBA" id="ARBA00022692"/>
    </source>
</evidence>
<dbReference type="PANTHER" id="PTHR21716:SF62">
    <property type="entry name" value="TRANSPORT PROTEIN YDBI-RELATED"/>
    <property type="match status" value="1"/>
</dbReference>